<keyword evidence="4" id="KW-0804">Transcription</keyword>
<protein>
    <submittedName>
        <fullName evidence="7">Crp/Fnr family transcriptional regulator</fullName>
    </submittedName>
</protein>
<evidence type="ECO:0000256" key="2">
    <source>
        <dbReference type="ARBA" id="ARBA00023125"/>
    </source>
</evidence>
<dbReference type="InterPro" id="IPR014710">
    <property type="entry name" value="RmlC-like_jellyroll"/>
</dbReference>
<evidence type="ECO:0000313" key="8">
    <source>
        <dbReference type="Proteomes" id="UP000288024"/>
    </source>
</evidence>
<keyword evidence="8" id="KW-1185">Reference proteome</keyword>
<dbReference type="GO" id="GO:0003700">
    <property type="term" value="F:DNA-binding transcription factor activity"/>
    <property type="evidence" value="ECO:0007669"/>
    <property type="project" value="TreeGrafter"/>
</dbReference>
<dbReference type="SUPFAM" id="SSF51206">
    <property type="entry name" value="cAMP-binding domain-like"/>
    <property type="match status" value="1"/>
</dbReference>
<dbReference type="PANTHER" id="PTHR24567:SF58">
    <property type="entry name" value="CYCLIC AMP-BINDING REGULATORY PROTEIN"/>
    <property type="match status" value="1"/>
</dbReference>
<dbReference type="CDD" id="cd00038">
    <property type="entry name" value="CAP_ED"/>
    <property type="match status" value="1"/>
</dbReference>
<evidence type="ECO:0000256" key="4">
    <source>
        <dbReference type="ARBA" id="ARBA00023163"/>
    </source>
</evidence>
<proteinExistence type="predicted"/>
<dbReference type="PROSITE" id="PS50042">
    <property type="entry name" value="CNMP_BINDING_3"/>
    <property type="match status" value="1"/>
</dbReference>
<organism evidence="7 8">
    <name type="scientific">Niallia taxi</name>
    <dbReference type="NCBI Taxonomy" id="2499688"/>
    <lineage>
        <taxon>Bacteria</taxon>
        <taxon>Bacillati</taxon>
        <taxon>Bacillota</taxon>
        <taxon>Bacilli</taxon>
        <taxon>Bacillales</taxon>
        <taxon>Bacillaceae</taxon>
        <taxon>Niallia</taxon>
    </lineage>
</organism>
<dbReference type="InterPro" id="IPR050397">
    <property type="entry name" value="Env_Response_Regulators"/>
</dbReference>
<evidence type="ECO:0000259" key="5">
    <source>
        <dbReference type="PROSITE" id="PS50042"/>
    </source>
</evidence>
<evidence type="ECO:0000313" key="7">
    <source>
        <dbReference type="EMBL" id="RVT59951.1"/>
    </source>
</evidence>
<dbReference type="Gene3D" id="2.60.120.10">
    <property type="entry name" value="Jelly Rolls"/>
    <property type="match status" value="1"/>
</dbReference>
<keyword evidence="1" id="KW-0805">Transcription regulation</keyword>
<feature type="domain" description="Cyclic nucleotide-binding" evidence="5">
    <location>
        <begin position="13"/>
        <end position="115"/>
    </location>
</feature>
<keyword evidence="3" id="KW-0010">Activator</keyword>
<feature type="domain" description="HTH crp-type" evidence="6">
    <location>
        <begin position="154"/>
        <end position="219"/>
    </location>
</feature>
<reference evidence="7 8" key="1">
    <citation type="submission" date="2019-01" db="EMBL/GenBank/DDBJ databases">
        <title>Bacillus sp. M5HDSG1-1, whole genome shotgun sequence.</title>
        <authorList>
            <person name="Tuo L."/>
        </authorList>
    </citation>
    <scope>NUCLEOTIDE SEQUENCE [LARGE SCALE GENOMIC DNA]</scope>
    <source>
        <strain evidence="7 8">M5HDSG1-1</strain>
    </source>
</reference>
<dbReference type="Pfam" id="PF00027">
    <property type="entry name" value="cNMP_binding"/>
    <property type="match status" value="1"/>
</dbReference>
<keyword evidence="2" id="KW-0238">DNA-binding</keyword>
<dbReference type="InterPro" id="IPR000595">
    <property type="entry name" value="cNMP-bd_dom"/>
</dbReference>
<gene>
    <name evidence="7" type="ORF">EM808_18710</name>
</gene>
<accession>A0A3S2TST6</accession>
<dbReference type="PROSITE" id="PS51063">
    <property type="entry name" value="HTH_CRP_2"/>
    <property type="match status" value="1"/>
</dbReference>
<dbReference type="Proteomes" id="UP000288024">
    <property type="component" value="Unassembled WGS sequence"/>
</dbReference>
<dbReference type="SMART" id="SM00100">
    <property type="entry name" value="cNMP"/>
    <property type="match status" value="1"/>
</dbReference>
<evidence type="ECO:0000256" key="3">
    <source>
        <dbReference type="ARBA" id="ARBA00023159"/>
    </source>
</evidence>
<dbReference type="InterPro" id="IPR018490">
    <property type="entry name" value="cNMP-bd_dom_sf"/>
</dbReference>
<dbReference type="GO" id="GO:0003677">
    <property type="term" value="F:DNA binding"/>
    <property type="evidence" value="ECO:0007669"/>
    <property type="project" value="UniProtKB-KW"/>
</dbReference>
<dbReference type="SUPFAM" id="SSF46785">
    <property type="entry name" value="Winged helix' DNA-binding domain"/>
    <property type="match status" value="1"/>
</dbReference>
<evidence type="ECO:0000259" key="6">
    <source>
        <dbReference type="PROSITE" id="PS51063"/>
    </source>
</evidence>
<evidence type="ECO:0000256" key="1">
    <source>
        <dbReference type="ARBA" id="ARBA00023015"/>
    </source>
</evidence>
<dbReference type="InterPro" id="IPR012318">
    <property type="entry name" value="HTH_CRP"/>
</dbReference>
<sequence length="219" mass="25200">MQNSFEILQNIDLFNGFSEEEIRESIHCLKGYTKKYQKREIIFSKAAPLPTFGIVLTGTIFLSSEDITGSTFIFTELSAGDIVGETALQFTQTGVEYDVTAATDCEILFFHKENIVQPNKVICALRARIIENLFTLLLQKNQELYHKLDIVSHKNLRNKILHYLHLQSQKSDTQHFTIPFSREELANYLIVDRSALSRELSRMQDDGLITFSRNTFQLL</sequence>
<dbReference type="EMBL" id="RZTZ01000008">
    <property type="protein sequence ID" value="RVT59951.1"/>
    <property type="molecule type" value="Genomic_DNA"/>
</dbReference>
<dbReference type="Pfam" id="PF13545">
    <property type="entry name" value="HTH_Crp_2"/>
    <property type="match status" value="1"/>
</dbReference>
<dbReference type="GO" id="GO:0005829">
    <property type="term" value="C:cytosol"/>
    <property type="evidence" value="ECO:0007669"/>
    <property type="project" value="TreeGrafter"/>
</dbReference>
<dbReference type="PANTHER" id="PTHR24567">
    <property type="entry name" value="CRP FAMILY TRANSCRIPTIONAL REGULATORY PROTEIN"/>
    <property type="match status" value="1"/>
</dbReference>
<name>A0A3S2TST6_9BACI</name>
<dbReference type="InterPro" id="IPR036390">
    <property type="entry name" value="WH_DNA-bd_sf"/>
</dbReference>
<comment type="caution">
    <text evidence="7">The sequence shown here is derived from an EMBL/GenBank/DDBJ whole genome shotgun (WGS) entry which is preliminary data.</text>
</comment>
<dbReference type="AlphaFoldDB" id="A0A3S2TST6"/>